<dbReference type="PROSITE" id="PS00211">
    <property type="entry name" value="ABC_TRANSPORTER_1"/>
    <property type="match status" value="1"/>
</dbReference>
<dbReference type="EMBL" id="VXRY01000226">
    <property type="protein sequence ID" value="MXY33552.1"/>
    <property type="molecule type" value="Genomic_DNA"/>
</dbReference>
<keyword evidence="4" id="KW-0547">Nucleotide-binding</keyword>
<dbReference type="InterPro" id="IPR003593">
    <property type="entry name" value="AAA+_ATPase"/>
</dbReference>
<evidence type="ECO:0000256" key="3">
    <source>
        <dbReference type="ARBA" id="ARBA00022737"/>
    </source>
</evidence>
<dbReference type="AlphaFoldDB" id="A0A6B0Y0X4"/>
<evidence type="ECO:0000256" key="4">
    <source>
        <dbReference type="ARBA" id="ARBA00022741"/>
    </source>
</evidence>
<dbReference type="InterPro" id="IPR017871">
    <property type="entry name" value="ABC_transporter-like_CS"/>
</dbReference>
<organism evidence="7">
    <name type="scientific">Boseongicola sp. SB0664_bin_43</name>
    <dbReference type="NCBI Taxonomy" id="2604844"/>
    <lineage>
        <taxon>Bacteria</taxon>
        <taxon>Pseudomonadati</taxon>
        <taxon>Pseudomonadota</taxon>
        <taxon>Alphaproteobacteria</taxon>
        <taxon>Rhodobacterales</taxon>
        <taxon>Paracoccaceae</taxon>
        <taxon>Boseongicola</taxon>
    </lineage>
</organism>
<dbReference type="InterPro" id="IPR003439">
    <property type="entry name" value="ABC_transporter-like_ATP-bd"/>
</dbReference>
<evidence type="ECO:0000256" key="2">
    <source>
        <dbReference type="ARBA" id="ARBA00022597"/>
    </source>
</evidence>
<feature type="domain" description="ABC transporter" evidence="6">
    <location>
        <begin position="6"/>
        <end position="240"/>
    </location>
</feature>
<dbReference type="Gene3D" id="3.40.50.300">
    <property type="entry name" value="P-loop containing nucleotide triphosphate hydrolases"/>
    <property type="match status" value="2"/>
</dbReference>
<keyword evidence="3" id="KW-0677">Repeat</keyword>
<dbReference type="SUPFAM" id="SSF52540">
    <property type="entry name" value="P-loop containing nucleoside triphosphate hydrolases"/>
    <property type="match status" value="2"/>
</dbReference>
<dbReference type="PANTHER" id="PTHR43790:SF9">
    <property type="entry name" value="GALACTOFURANOSE TRANSPORTER ATP-BINDING PROTEIN YTFR"/>
    <property type="match status" value="1"/>
</dbReference>
<dbReference type="GO" id="GO:0005524">
    <property type="term" value="F:ATP binding"/>
    <property type="evidence" value="ECO:0007669"/>
    <property type="project" value="UniProtKB-KW"/>
</dbReference>
<protein>
    <submittedName>
        <fullName evidence="7">Sugar ABC transporter ATP-binding protein</fullName>
    </submittedName>
</protein>
<sequence length="500" mass="54125">MTRPALTARGISVRFGDVEVLSDIDVEIAAGSIHGLIGENGAGKSTLGKVLGGYYQASSGSLAVFGEGVSRWDPPTALAHGVAIMHQELQLVPHLTVAENVFMGLEEHRWGVLRRNEAARLEAVMESSGLRLNPHALTGGLPIADQQKIEILRALAREAQVIVMDEPTSSLSSDEIDQLHRIMARLREEGRTIIYVTHFLDHVLEVCDRVTVLRDGRLVMTEGSAGLGKQDLVSAMLGTRKTETLYPPKNEIASSEPVLSVRNLSGDGIDVERLDIRAGEIMGLIGLVGSGRTEIARAIIGADRANGEIAFLGQRLGGTIRATTEAGIVMVPEDRRRQGLVMSMPVRANIILPHLRRFARSGIMATRRERRRARELIDRFGVRPAIVDGDVSRYSGGNQQKVLLAKWLEGDPKLVILDEPSRGVDVGARETIHGAICDLAASGAAVLLISSEIEEVLGLAHRAWLVNHGRLVQEIDPDAVSESEILTALFRHQSLEGAPA</sequence>
<dbReference type="PANTHER" id="PTHR43790">
    <property type="entry name" value="CARBOHYDRATE TRANSPORT ATP-BINDING PROTEIN MG119-RELATED"/>
    <property type="match status" value="1"/>
</dbReference>
<proteinExistence type="predicted"/>
<name>A0A6B0Y0X4_9RHOB</name>
<evidence type="ECO:0000256" key="1">
    <source>
        <dbReference type="ARBA" id="ARBA00022448"/>
    </source>
</evidence>
<dbReference type="CDD" id="cd03216">
    <property type="entry name" value="ABC_Carb_Monos_I"/>
    <property type="match status" value="1"/>
</dbReference>
<evidence type="ECO:0000259" key="6">
    <source>
        <dbReference type="PROSITE" id="PS50893"/>
    </source>
</evidence>
<dbReference type="GO" id="GO:0016887">
    <property type="term" value="F:ATP hydrolysis activity"/>
    <property type="evidence" value="ECO:0007669"/>
    <property type="project" value="InterPro"/>
</dbReference>
<keyword evidence="1" id="KW-0813">Transport</keyword>
<dbReference type="SMART" id="SM00382">
    <property type="entry name" value="AAA"/>
    <property type="match status" value="2"/>
</dbReference>
<evidence type="ECO:0000313" key="7">
    <source>
        <dbReference type="EMBL" id="MXY33552.1"/>
    </source>
</evidence>
<dbReference type="Pfam" id="PF00005">
    <property type="entry name" value="ABC_tran"/>
    <property type="match status" value="2"/>
</dbReference>
<dbReference type="InterPro" id="IPR050107">
    <property type="entry name" value="ABC_carbohydrate_import_ATPase"/>
</dbReference>
<dbReference type="PROSITE" id="PS50893">
    <property type="entry name" value="ABC_TRANSPORTER_2"/>
    <property type="match status" value="2"/>
</dbReference>
<keyword evidence="5 7" id="KW-0067">ATP-binding</keyword>
<comment type="caution">
    <text evidence="7">The sequence shown here is derived from an EMBL/GenBank/DDBJ whole genome shotgun (WGS) entry which is preliminary data.</text>
</comment>
<keyword evidence="2" id="KW-0762">Sugar transport</keyword>
<dbReference type="CDD" id="cd03215">
    <property type="entry name" value="ABC_Carb_Monos_II"/>
    <property type="match status" value="1"/>
</dbReference>
<dbReference type="InterPro" id="IPR027417">
    <property type="entry name" value="P-loop_NTPase"/>
</dbReference>
<reference evidence="7" key="1">
    <citation type="submission" date="2019-09" db="EMBL/GenBank/DDBJ databases">
        <title>Characterisation of the sponge microbiome using genome-centric metagenomics.</title>
        <authorList>
            <person name="Engelberts J.P."/>
            <person name="Robbins S.J."/>
            <person name="De Goeij J.M."/>
            <person name="Aranda M."/>
            <person name="Bell S.C."/>
            <person name="Webster N.S."/>
        </authorList>
    </citation>
    <scope>NUCLEOTIDE SEQUENCE</scope>
    <source>
        <strain evidence="7">SB0664_bin_43</strain>
    </source>
</reference>
<feature type="domain" description="ABC transporter" evidence="6">
    <location>
        <begin position="253"/>
        <end position="493"/>
    </location>
</feature>
<accession>A0A6B0Y0X4</accession>
<evidence type="ECO:0000256" key="5">
    <source>
        <dbReference type="ARBA" id="ARBA00022840"/>
    </source>
</evidence>
<gene>
    <name evidence="7" type="ORF">F4Y60_05585</name>
</gene>